<accession>A0ABQ5MY84</accession>
<name>A0ABQ5MY84_9MICC</name>
<gene>
    <name evidence="3" type="ORF">AHIS1636_33950</name>
</gene>
<protein>
    <recommendedName>
        <fullName evidence="2">MucB/RseB N-terminal domain-containing protein</fullName>
    </recommendedName>
</protein>
<dbReference type="InterPro" id="IPR033434">
    <property type="entry name" value="MucB/RseB_N"/>
</dbReference>
<feature type="domain" description="MucB/RseB N-terminal" evidence="2">
    <location>
        <begin position="99"/>
        <end position="237"/>
    </location>
</feature>
<dbReference type="Pfam" id="PF03888">
    <property type="entry name" value="MucB_RseB"/>
    <property type="match status" value="1"/>
</dbReference>
<dbReference type="InterPro" id="IPR029046">
    <property type="entry name" value="LolA/LolB/LppX"/>
</dbReference>
<organism evidence="3 4">
    <name type="scientific">Arthrobacter mangrovi</name>
    <dbReference type="NCBI Taxonomy" id="2966350"/>
    <lineage>
        <taxon>Bacteria</taxon>
        <taxon>Bacillati</taxon>
        <taxon>Actinomycetota</taxon>
        <taxon>Actinomycetes</taxon>
        <taxon>Micrococcales</taxon>
        <taxon>Micrococcaceae</taxon>
        <taxon>Arthrobacter</taxon>
    </lineage>
</organism>
<dbReference type="Gene3D" id="2.50.20.10">
    <property type="entry name" value="Lipoprotein localisation LolA/LolB/LppX"/>
    <property type="match status" value="1"/>
</dbReference>
<comment type="caution">
    <text evidence="3">The sequence shown here is derived from an EMBL/GenBank/DDBJ whole genome shotgun (WGS) entry which is preliminary data.</text>
</comment>
<feature type="compositionally biased region" description="Basic and acidic residues" evidence="1">
    <location>
        <begin position="281"/>
        <end position="302"/>
    </location>
</feature>
<dbReference type="EMBL" id="BRVS01000026">
    <property type="protein sequence ID" value="GLB68952.1"/>
    <property type="molecule type" value="Genomic_DNA"/>
</dbReference>
<reference evidence="3 4" key="1">
    <citation type="journal article" date="2023" name="Int. J. Syst. Evol. Microbiol.">
        <title>Arthrobacter mangrovi sp. nov., an actinobacterium isolated from the rhizosphere of a mangrove.</title>
        <authorList>
            <person name="Hamada M."/>
            <person name="Saitou S."/>
            <person name="Enomoto N."/>
            <person name="Nanri K."/>
            <person name="Hidaka K."/>
            <person name="Miura T."/>
            <person name="Tamura T."/>
        </authorList>
    </citation>
    <scope>NUCLEOTIDE SEQUENCE [LARGE SCALE GENOMIC DNA]</scope>
    <source>
        <strain evidence="3 4">NBRC 112813</strain>
    </source>
</reference>
<dbReference type="Proteomes" id="UP001209654">
    <property type="component" value="Unassembled WGS sequence"/>
</dbReference>
<keyword evidence="4" id="KW-1185">Reference proteome</keyword>
<evidence type="ECO:0000259" key="2">
    <source>
        <dbReference type="Pfam" id="PF03888"/>
    </source>
</evidence>
<evidence type="ECO:0000313" key="3">
    <source>
        <dbReference type="EMBL" id="GLB68952.1"/>
    </source>
</evidence>
<dbReference type="RefSeq" id="WP_264797044.1">
    <property type="nucleotide sequence ID" value="NZ_BRVS01000026.1"/>
</dbReference>
<dbReference type="SUPFAM" id="SSF89392">
    <property type="entry name" value="Prokaryotic lipoproteins and lipoprotein localization factors"/>
    <property type="match status" value="1"/>
</dbReference>
<evidence type="ECO:0000256" key="1">
    <source>
        <dbReference type="SAM" id="MobiDB-lite"/>
    </source>
</evidence>
<sequence>MARSSKPGSSKRWLPAAVVPAVIAGGVVVGTVQAGAATDLPDKSPQEVLALAAGTDVRQLSGTVEQTSQLGLPQLPETEETDSGPSAAAMLDLLAGSHSARVYLDGHDKARLQVLDRLAERDVVRNGRDVWFYSSRQNEAVHALLPERTAKEAKESVQDKSGDDAGYTPESLASRFLEAAEPSTRVTVGEDVRVAGRDAYRLLLDPDSADTLVDSVAIAVDAETGLPLSVDVQARGQQEPAFELAYTKLSLGAPDPGVFDFTPPAGASVTEHTVPDQAAQRAERNARDDGADAQHPDGKATKTGDGWDTVVELSATSLPEGWADSPAMAQALRKVDGGRLLSTALVNVLLTDDGRVFAGSVTPERLQAAAEGR</sequence>
<proteinExistence type="predicted"/>
<dbReference type="InterPro" id="IPR052944">
    <property type="entry name" value="Sporulation_related"/>
</dbReference>
<feature type="region of interest" description="Disordered" evidence="1">
    <location>
        <begin position="269"/>
        <end position="306"/>
    </location>
</feature>
<dbReference type="PANTHER" id="PTHR37507:SF2">
    <property type="entry name" value="SPORULATION PROTEIN YDCC"/>
    <property type="match status" value="1"/>
</dbReference>
<evidence type="ECO:0000313" key="4">
    <source>
        <dbReference type="Proteomes" id="UP001209654"/>
    </source>
</evidence>
<dbReference type="PANTHER" id="PTHR37507">
    <property type="entry name" value="SPORULATION PROTEIN YDCC"/>
    <property type="match status" value="1"/>
</dbReference>